<evidence type="ECO:0000313" key="3">
    <source>
        <dbReference type="Proteomes" id="UP000239494"/>
    </source>
</evidence>
<dbReference type="AlphaFoldDB" id="A0A2T0SPG7"/>
<accession>A0A2T0SPG7</accession>
<gene>
    <name evidence="2" type="ORF">CLV43_114227</name>
</gene>
<keyword evidence="3" id="KW-1185">Reference proteome</keyword>
<organism evidence="2 3">
    <name type="scientific">Umezawaea tangerina</name>
    <dbReference type="NCBI Taxonomy" id="84725"/>
    <lineage>
        <taxon>Bacteria</taxon>
        <taxon>Bacillati</taxon>
        <taxon>Actinomycetota</taxon>
        <taxon>Actinomycetes</taxon>
        <taxon>Pseudonocardiales</taxon>
        <taxon>Pseudonocardiaceae</taxon>
        <taxon>Umezawaea</taxon>
    </lineage>
</organism>
<reference evidence="2 3" key="1">
    <citation type="submission" date="2018-03" db="EMBL/GenBank/DDBJ databases">
        <title>Genomic Encyclopedia of Archaeal and Bacterial Type Strains, Phase II (KMG-II): from individual species to whole genera.</title>
        <authorList>
            <person name="Goeker M."/>
        </authorList>
    </citation>
    <scope>NUCLEOTIDE SEQUENCE [LARGE SCALE GENOMIC DNA]</scope>
    <source>
        <strain evidence="2 3">DSM 44720</strain>
    </source>
</reference>
<dbReference type="RefSeq" id="WP_106193816.1">
    <property type="nucleotide sequence ID" value="NZ_PVTF01000014.1"/>
</dbReference>
<proteinExistence type="predicted"/>
<feature type="region of interest" description="Disordered" evidence="1">
    <location>
        <begin position="151"/>
        <end position="174"/>
    </location>
</feature>
<name>A0A2T0SPG7_9PSEU</name>
<evidence type="ECO:0000256" key="1">
    <source>
        <dbReference type="SAM" id="MobiDB-lite"/>
    </source>
</evidence>
<sequence length="211" mass="22305">MAEILHTGEQAQYPWPDGMYVQGGKRGLAFKQGCGAYTTAFVEAFPPGTFLRGEGATVAEAETACWEKYQRILVCSGGGEHGPYEPRSYTNGAGFCTKCGSWFSGVCEPSRDHRIGESACAQIVALYGQDIVLTSKWAGLVADEKARITANLDGLPEPPATTEPPTDEELRQAAAPLDFSVLGEVLAALAGKHLAAPPPAGEAGEEQEGTR</sequence>
<dbReference type="EMBL" id="PVTF01000014">
    <property type="protein sequence ID" value="PRY35309.1"/>
    <property type="molecule type" value="Genomic_DNA"/>
</dbReference>
<evidence type="ECO:0000313" key="2">
    <source>
        <dbReference type="EMBL" id="PRY35309.1"/>
    </source>
</evidence>
<dbReference type="Proteomes" id="UP000239494">
    <property type="component" value="Unassembled WGS sequence"/>
</dbReference>
<protein>
    <submittedName>
        <fullName evidence="2">Uncharacterized protein</fullName>
    </submittedName>
</protein>
<dbReference type="OrthoDB" id="5148561at2"/>
<comment type="caution">
    <text evidence="2">The sequence shown here is derived from an EMBL/GenBank/DDBJ whole genome shotgun (WGS) entry which is preliminary data.</text>
</comment>